<feature type="domain" description="Nudix hydrolase" evidence="1">
    <location>
        <begin position="9"/>
        <end position="72"/>
    </location>
</feature>
<dbReference type="EMBL" id="QGTQ01000003">
    <property type="protein sequence ID" value="PWW06555.1"/>
    <property type="molecule type" value="Genomic_DNA"/>
</dbReference>
<proteinExistence type="predicted"/>
<dbReference type="OrthoDB" id="369191at2"/>
<gene>
    <name evidence="2" type="ORF">DFQ01_103459</name>
</gene>
<name>A0A2V2Z0J7_9BACL</name>
<keyword evidence="3" id="KW-1185">Reference proteome</keyword>
<organism evidence="2 3">
    <name type="scientific">Paenibacillus cellulosilyticus</name>
    <dbReference type="NCBI Taxonomy" id="375489"/>
    <lineage>
        <taxon>Bacteria</taxon>
        <taxon>Bacillati</taxon>
        <taxon>Bacillota</taxon>
        <taxon>Bacilli</taxon>
        <taxon>Bacillales</taxon>
        <taxon>Paenibacillaceae</taxon>
        <taxon>Paenibacillus</taxon>
    </lineage>
</organism>
<dbReference type="Proteomes" id="UP000246635">
    <property type="component" value="Unassembled WGS sequence"/>
</dbReference>
<dbReference type="Gene3D" id="3.90.79.10">
    <property type="entry name" value="Nucleoside Triphosphate Pyrophosphohydrolase"/>
    <property type="match status" value="1"/>
</dbReference>
<protein>
    <submittedName>
        <fullName evidence="2">NUDIX domain-containing protein</fullName>
    </submittedName>
</protein>
<dbReference type="AlphaFoldDB" id="A0A2V2Z0J7"/>
<dbReference type="InterPro" id="IPR015797">
    <property type="entry name" value="NUDIX_hydrolase-like_dom_sf"/>
</dbReference>
<evidence type="ECO:0000313" key="2">
    <source>
        <dbReference type="EMBL" id="PWW06555.1"/>
    </source>
</evidence>
<accession>A0A2V2Z0J7</accession>
<dbReference type="RefSeq" id="WP_110043220.1">
    <property type="nucleotide sequence ID" value="NZ_CP054612.1"/>
</dbReference>
<comment type="caution">
    <text evidence="2">The sequence shown here is derived from an EMBL/GenBank/DDBJ whole genome shotgun (WGS) entry which is preliminary data.</text>
</comment>
<dbReference type="SUPFAM" id="SSF55811">
    <property type="entry name" value="Nudix"/>
    <property type="match status" value="1"/>
</dbReference>
<reference evidence="2 3" key="1">
    <citation type="submission" date="2018-05" db="EMBL/GenBank/DDBJ databases">
        <title>Genomic Encyclopedia of Type Strains, Phase III (KMG-III): the genomes of soil and plant-associated and newly described type strains.</title>
        <authorList>
            <person name="Whitman W."/>
        </authorList>
    </citation>
    <scope>NUCLEOTIDE SEQUENCE [LARGE SCALE GENOMIC DNA]</scope>
    <source>
        <strain evidence="2 3">CECT 5696</strain>
    </source>
</reference>
<evidence type="ECO:0000313" key="3">
    <source>
        <dbReference type="Proteomes" id="UP000246635"/>
    </source>
</evidence>
<dbReference type="Pfam" id="PF00293">
    <property type="entry name" value="NUDIX"/>
    <property type="match status" value="1"/>
</dbReference>
<dbReference type="InterPro" id="IPR000086">
    <property type="entry name" value="NUDIX_hydrolase_dom"/>
</dbReference>
<evidence type="ECO:0000259" key="1">
    <source>
        <dbReference type="Pfam" id="PF00293"/>
    </source>
</evidence>
<sequence length="93" mass="10563">MAEKEALFHRHIGVYGICMENNHLLVIRKMCGPYKGRYDLPGGRLENAESLHIREFREETGSTVLASPLVLQAVDWSRSGTLPVSRQSFDFTK</sequence>